<comment type="caution">
    <text evidence="1">The sequence shown here is derived from an EMBL/GenBank/DDBJ whole genome shotgun (WGS) entry which is preliminary data.</text>
</comment>
<gene>
    <name evidence="1" type="ORF">Adt_00626</name>
</gene>
<accession>A0ABD1VSE5</accession>
<reference evidence="2" key="1">
    <citation type="submission" date="2024-07" db="EMBL/GenBank/DDBJ databases">
        <title>Two chromosome-level genome assemblies of Korean endemic species Abeliophyllum distichum and Forsythia ovata (Oleaceae).</title>
        <authorList>
            <person name="Jang H."/>
        </authorList>
    </citation>
    <scope>NUCLEOTIDE SEQUENCE [LARGE SCALE GENOMIC DNA]</scope>
</reference>
<dbReference type="EMBL" id="JBFOLK010000001">
    <property type="protein sequence ID" value="KAL2539648.1"/>
    <property type="molecule type" value="Genomic_DNA"/>
</dbReference>
<protein>
    <submittedName>
        <fullName evidence="1">Uncharacterized protein</fullName>
    </submittedName>
</protein>
<dbReference type="Proteomes" id="UP001604336">
    <property type="component" value="Unassembled WGS sequence"/>
</dbReference>
<proteinExistence type="predicted"/>
<dbReference type="AlphaFoldDB" id="A0ABD1VSE5"/>
<evidence type="ECO:0000313" key="1">
    <source>
        <dbReference type="EMBL" id="KAL2539648.1"/>
    </source>
</evidence>
<sequence>MQNIRQCRQLREIVDGIYVQVAKIEDDLKILQKLLHEDNEYALYSVTLFSHDAENLEPRNISCCIECGTIFKSTIGKQLSIWKKALSNDMSDCYVNKILDIECNPTMQELEAGA</sequence>
<organism evidence="1 2">
    <name type="scientific">Abeliophyllum distichum</name>
    <dbReference type="NCBI Taxonomy" id="126358"/>
    <lineage>
        <taxon>Eukaryota</taxon>
        <taxon>Viridiplantae</taxon>
        <taxon>Streptophyta</taxon>
        <taxon>Embryophyta</taxon>
        <taxon>Tracheophyta</taxon>
        <taxon>Spermatophyta</taxon>
        <taxon>Magnoliopsida</taxon>
        <taxon>eudicotyledons</taxon>
        <taxon>Gunneridae</taxon>
        <taxon>Pentapetalae</taxon>
        <taxon>asterids</taxon>
        <taxon>lamiids</taxon>
        <taxon>Lamiales</taxon>
        <taxon>Oleaceae</taxon>
        <taxon>Forsythieae</taxon>
        <taxon>Abeliophyllum</taxon>
    </lineage>
</organism>
<keyword evidence="2" id="KW-1185">Reference proteome</keyword>
<name>A0ABD1VSE5_9LAMI</name>
<evidence type="ECO:0000313" key="2">
    <source>
        <dbReference type="Proteomes" id="UP001604336"/>
    </source>
</evidence>